<dbReference type="AlphaFoldDB" id="A0A0V0XTM5"/>
<protein>
    <submittedName>
        <fullName evidence="1">Uncharacterized protein</fullName>
    </submittedName>
</protein>
<gene>
    <name evidence="1" type="ORF">T4E_9688</name>
</gene>
<sequence length="74" mass="8613">MNIKCVKEKVMPIVVSNAETERRARAEERLLAEKLAEKRRRTITRRRVDTGRGTAQMPPSGFWWIDHARRHAGS</sequence>
<reference evidence="1 2" key="1">
    <citation type="submission" date="2015-01" db="EMBL/GenBank/DDBJ databases">
        <title>Evolution of Trichinella species and genotypes.</title>
        <authorList>
            <person name="Korhonen P.K."/>
            <person name="Edoardo P."/>
            <person name="Giuseppe L.R."/>
            <person name="Gasser R.B."/>
        </authorList>
    </citation>
    <scope>NUCLEOTIDE SEQUENCE [LARGE SCALE GENOMIC DNA]</scope>
    <source>
        <strain evidence="1">ISS141</strain>
    </source>
</reference>
<name>A0A0V0XTM5_TRIPS</name>
<comment type="caution">
    <text evidence="1">The sequence shown here is derived from an EMBL/GenBank/DDBJ whole genome shotgun (WGS) entry which is preliminary data.</text>
</comment>
<dbReference type="Proteomes" id="UP000054815">
    <property type="component" value="Unassembled WGS sequence"/>
</dbReference>
<organism evidence="1 2">
    <name type="scientific">Trichinella pseudospiralis</name>
    <name type="common">Parasitic roundworm</name>
    <dbReference type="NCBI Taxonomy" id="6337"/>
    <lineage>
        <taxon>Eukaryota</taxon>
        <taxon>Metazoa</taxon>
        <taxon>Ecdysozoa</taxon>
        <taxon>Nematoda</taxon>
        <taxon>Enoplea</taxon>
        <taxon>Dorylaimia</taxon>
        <taxon>Trichinellida</taxon>
        <taxon>Trichinellidae</taxon>
        <taxon>Trichinella</taxon>
    </lineage>
</organism>
<proteinExistence type="predicted"/>
<evidence type="ECO:0000313" key="2">
    <source>
        <dbReference type="Proteomes" id="UP000054815"/>
    </source>
</evidence>
<accession>A0A0V0XTM5</accession>
<evidence type="ECO:0000313" key="1">
    <source>
        <dbReference type="EMBL" id="KRX91326.1"/>
    </source>
</evidence>
<dbReference type="EMBL" id="JYDU01000140">
    <property type="protein sequence ID" value="KRX91326.1"/>
    <property type="molecule type" value="Genomic_DNA"/>
</dbReference>